<accession>A0A074Z0E8</accession>
<protein>
    <submittedName>
        <fullName evidence="2">Uncharacterized protein</fullName>
    </submittedName>
</protein>
<evidence type="ECO:0000313" key="3">
    <source>
        <dbReference type="Proteomes" id="UP000030641"/>
    </source>
</evidence>
<dbReference type="STRING" id="1043005.A0A074Z0E8"/>
<dbReference type="AlphaFoldDB" id="A0A074Z0E8"/>
<dbReference type="Proteomes" id="UP000030641">
    <property type="component" value="Unassembled WGS sequence"/>
</dbReference>
<name>A0A074Z0E8_AURSE</name>
<dbReference type="GeneID" id="25367290"/>
<dbReference type="RefSeq" id="XP_013340995.1">
    <property type="nucleotide sequence ID" value="XM_013485541.1"/>
</dbReference>
<dbReference type="HOGENOM" id="CLU_1970114_0_0_1"/>
<proteinExistence type="predicted"/>
<sequence length="127" mass="14229">MTNFPPETALQISKPPSQQIQHLPTSQLKTKANTHEPWRRDPNGTSNLGADGVLRSLNANRTLVLDYRRLTPEEVKEYATPFGQEALDALVGVDGRDVVDEAVLWAVPEGQKRQTESRNETLVKVRQ</sequence>
<gene>
    <name evidence="2" type="ORF">AUEXF2481DRAFT_42999</name>
</gene>
<feature type="compositionally biased region" description="Basic and acidic residues" evidence="1">
    <location>
        <begin position="33"/>
        <end position="42"/>
    </location>
</feature>
<evidence type="ECO:0000313" key="2">
    <source>
        <dbReference type="EMBL" id="KEQ92561.1"/>
    </source>
</evidence>
<organism evidence="2 3">
    <name type="scientific">Aureobasidium subglaciale (strain EXF-2481)</name>
    <name type="common">Aureobasidium pullulans var. subglaciale</name>
    <dbReference type="NCBI Taxonomy" id="1043005"/>
    <lineage>
        <taxon>Eukaryota</taxon>
        <taxon>Fungi</taxon>
        <taxon>Dikarya</taxon>
        <taxon>Ascomycota</taxon>
        <taxon>Pezizomycotina</taxon>
        <taxon>Dothideomycetes</taxon>
        <taxon>Dothideomycetidae</taxon>
        <taxon>Dothideales</taxon>
        <taxon>Saccotheciaceae</taxon>
        <taxon>Aureobasidium</taxon>
    </lineage>
</organism>
<keyword evidence="3" id="KW-1185">Reference proteome</keyword>
<dbReference type="InParanoid" id="A0A074Z0E8"/>
<feature type="region of interest" description="Disordered" evidence="1">
    <location>
        <begin position="1"/>
        <end position="53"/>
    </location>
</feature>
<feature type="compositionally biased region" description="Polar residues" evidence="1">
    <location>
        <begin position="1"/>
        <end position="31"/>
    </location>
</feature>
<dbReference type="EMBL" id="KL584770">
    <property type="protein sequence ID" value="KEQ92561.1"/>
    <property type="molecule type" value="Genomic_DNA"/>
</dbReference>
<evidence type="ECO:0000256" key="1">
    <source>
        <dbReference type="SAM" id="MobiDB-lite"/>
    </source>
</evidence>
<dbReference type="OrthoDB" id="3660917at2759"/>
<reference evidence="2 3" key="1">
    <citation type="journal article" date="2014" name="BMC Genomics">
        <title>Genome sequencing of four Aureobasidium pullulans varieties: biotechnological potential, stress tolerance, and description of new species.</title>
        <authorList>
            <person name="Gostin Ar C."/>
            <person name="Ohm R.A."/>
            <person name="Kogej T."/>
            <person name="Sonjak S."/>
            <person name="Turk M."/>
            <person name="Zajc J."/>
            <person name="Zalar P."/>
            <person name="Grube M."/>
            <person name="Sun H."/>
            <person name="Han J."/>
            <person name="Sharma A."/>
            <person name="Chiniquy J."/>
            <person name="Ngan C.Y."/>
            <person name="Lipzen A."/>
            <person name="Barry K."/>
            <person name="Grigoriev I.V."/>
            <person name="Gunde-Cimerman N."/>
        </authorList>
    </citation>
    <scope>NUCLEOTIDE SEQUENCE [LARGE SCALE GENOMIC DNA]</scope>
    <source>
        <strain evidence="2 3">EXF-2481</strain>
    </source>
</reference>